<evidence type="ECO:0000256" key="3">
    <source>
        <dbReference type="ARBA" id="ARBA00022523"/>
    </source>
</evidence>
<keyword evidence="5 8" id="KW-0479">Metal-binding</keyword>
<dbReference type="InterPro" id="IPR001929">
    <property type="entry name" value="Germin"/>
</dbReference>
<feature type="domain" description="Cupin type-1" evidence="12">
    <location>
        <begin position="62"/>
        <end position="212"/>
    </location>
</feature>
<dbReference type="CDD" id="cd02241">
    <property type="entry name" value="cupin_OxOx"/>
    <property type="match status" value="1"/>
</dbReference>
<dbReference type="PROSITE" id="PS00725">
    <property type="entry name" value="GERMIN"/>
    <property type="match status" value="1"/>
</dbReference>
<evidence type="ECO:0000256" key="7">
    <source>
        <dbReference type="ARBA" id="ARBA00023211"/>
    </source>
</evidence>
<dbReference type="InterPro" id="IPR019780">
    <property type="entry name" value="Germin_Mn-BS"/>
</dbReference>
<dbReference type="SMART" id="SM00835">
    <property type="entry name" value="Cupin_1"/>
    <property type="match status" value="1"/>
</dbReference>
<feature type="signal peptide" evidence="11">
    <location>
        <begin position="1"/>
        <end position="21"/>
    </location>
</feature>
<dbReference type="InterPro" id="IPR014710">
    <property type="entry name" value="RmlC-like_jellyroll"/>
</dbReference>
<evidence type="ECO:0000256" key="4">
    <source>
        <dbReference type="ARBA" id="ARBA00022525"/>
    </source>
</evidence>
<dbReference type="EMBL" id="JABWDY010015958">
    <property type="protein sequence ID" value="KAF5196467.1"/>
    <property type="molecule type" value="Genomic_DNA"/>
</dbReference>
<dbReference type="AlphaFoldDB" id="A0A7J6WHT7"/>
<feature type="binding site" evidence="8">
    <location>
        <position position="107"/>
    </location>
    <ligand>
        <name>oxalate</name>
        <dbReference type="ChEBI" id="CHEBI:30623"/>
    </ligand>
</feature>
<keyword evidence="4 11" id="KW-0964">Secreted</keyword>
<keyword evidence="3 11" id="KW-0052">Apoplast</keyword>
<evidence type="ECO:0000256" key="6">
    <source>
        <dbReference type="ARBA" id="ARBA00023157"/>
    </source>
</evidence>
<dbReference type="Pfam" id="PF00190">
    <property type="entry name" value="Cupin_1"/>
    <property type="match status" value="1"/>
</dbReference>
<feature type="binding site" evidence="9">
    <location>
        <position position="110"/>
    </location>
    <ligand>
        <name>Mn(2+)</name>
        <dbReference type="ChEBI" id="CHEBI:29035"/>
    </ligand>
</feature>
<keyword evidence="14" id="KW-1185">Reference proteome</keyword>
<evidence type="ECO:0000256" key="2">
    <source>
        <dbReference type="ARBA" id="ARBA00007456"/>
    </source>
</evidence>
<feature type="binding site" evidence="9">
    <location>
        <position position="112"/>
    </location>
    <ligand>
        <name>Mn(2+)</name>
        <dbReference type="ChEBI" id="CHEBI:29035"/>
    </ligand>
</feature>
<dbReference type="OrthoDB" id="1546383at2759"/>
<reference evidence="13 14" key="1">
    <citation type="submission" date="2020-06" db="EMBL/GenBank/DDBJ databases">
        <title>Transcriptomic and genomic resources for Thalictrum thalictroides and T. hernandezii: Facilitating candidate gene discovery in an emerging model plant lineage.</title>
        <authorList>
            <person name="Arias T."/>
            <person name="Riano-Pachon D.M."/>
            <person name="Di Stilio V.S."/>
        </authorList>
    </citation>
    <scope>NUCLEOTIDE SEQUENCE [LARGE SCALE GENOMIC DNA]</scope>
    <source>
        <strain evidence="14">cv. WT478/WT964</strain>
        <tissue evidence="13">Leaves</tissue>
    </source>
</reference>
<evidence type="ECO:0000256" key="11">
    <source>
        <dbReference type="RuleBase" id="RU366015"/>
    </source>
</evidence>
<keyword evidence="6 10" id="KW-1015">Disulfide bond</keyword>
<evidence type="ECO:0000256" key="1">
    <source>
        <dbReference type="ARBA" id="ARBA00004271"/>
    </source>
</evidence>
<dbReference type="Proteomes" id="UP000554482">
    <property type="component" value="Unassembled WGS sequence"/>
</dbReference>
<keyword evidence="7 8" id="KW-0464">Manganese</keyword>
<evidence type="ECO:0000313" key="13">
    <source>
        <dbReference type="EMBL" id="KAF5196467.1"/>
    </source>
</evidence>
<keyword evidence="11" id="KW-0732">Signal</keyword>
<feature type="binding site" evidence="9">
    <location>
        <position position="158"/>
    </location>
    <ligand>
        <name>Mn(2+)</name>
        <dbReference type="ChEBI" id="CHEBI:29035"/>
    </ligand>
</feature>
<name>A0A7J6WHT7_THATH</name>
<evidence type="ECO:0000256" key="8">
    <source>
        <dbReference type="PIRSR" id="PIRSR601929-1"/>
    </source>
</evidence>
<dbReference type="SUPFAM" id="SSF51182">
    <property type="entry name" value="RmlC-like cupins"/>
    <property type="match status" value="1"/>
</dbReference>
<comment type="subcellular location">
    <subcellularLocation>
        <location evidence="1 11">Secreted</location>
        <location evidence="1 11">Extracellular space</location>
        <location evidence="1 11">Apoplast</location>
    </subcellularLocation>
</comment>
<dbReference type="PANTHER" id="PTHR31238">
    <property type="entry name" value="GERMIN-LIKE PROTEIN SUBFAMILY 3 MEMBER 3"/>
    <property type="match status" value="1"/>
</dbReference>
<feature type="binding site" evidence="8">
    <location>
        <position position="117"/>
    </location>
    <ligand>
        <name>oxalate</name>
        <dbReference type="ChEBI" id="CHEBI:30623"/>
    </ligand>
</feature>
<sequence>MASHTLVAAFIFLALVSLVLASDPSPVQDFCVGIDDPNRAVFVNGRFCKDPANATADDFYLSGLHLAGNTSNLQGSVVTPANVVQIPGLNTLGISMVRIDFRPFGLNPPHTHPRATEILVVLEGTLFVGFVTSSSGNRLITKTLNQGDVFVFPEGLIHFQKNTGRTRAVALAGMSSQNSGVIMIPSTIFGSNPAIPDDILSQAFQADKRVLNILRAPYRPRIGEVTDSEEQL</sequence>
<evidence type="ECO:0000259" key="12">
    <source>
        <dbReference type="SMART" id="SM00835"/>
    </source>
</evidence>
<feature type="binding site" evidence="8">
    <location>
        <position position="112"/>
    </location>
    <ligand>
        <name>oxalate</name>
        <dbReference type="ChEBI" id="CHEBI:30623"/>
    </ligand>
</feature>
<evidence type="ECO:0000256" key="10">
    <source>
        <dbReference type="PIRSR" id="PIRSR601929-3"/>
    </source>
</evidence>
<dbReference type="InterPro" id="IPR006045">
    <property type="entry name" value="Cupin_1"/>
</dbReference>
<proteinExistence type="inferred from homology"/>
<protein>
    <recommendedName>
        <fullName evidence="11">Germin-like protein</fullName>
    </recommendedName>
</protein>
<feature type="binding site" evidence="9">
    <location>
        <position position="117"/>
    </location>
    <ligand>
        <name>Mn(2+)</name>
        <dbReference type="ChEBI" id="CHEBI:29035"/>
    </ligand>
</feature>
<feature type="disulfide bond" evidence="10">
    <location>
        <begin position="31"/>
        <end position="48"/>
    </location>
</feature>
<evidence type="ECO:0000256" key="9">
    <source>
        <dbReference type="PIRSR" id="PIRSR601929-2"/>
    </source>
</evidence>
<dbReference type="GO" id="GO:0048046">
    <property type="term" value="C:apoplast"/>
    <property type="evidence" value="ECO:0007669"/>
    <property type="project" value="UniProtKB-SubCell"/>
</dbReference>
<evidence type="ECO:0000313" key="14">
    <source>
        <dbReference type="Proteomes" id="UP000554482"/>
    </source>
</evidence>
<dbReference type="Gene3D" id="2.60.120.10">
    <property type="entry name" value="Jelly Rolls"/>
    <property type="match status" value="1"/>
</dbReference>
<organism evidence="13 14">
    <name type="scientific">Thalictrum thalictroides</name>
    <name type="common">Rue-anemone</name>
    <name type="synonym">Anemone thalictroides</name>
    <dbReference type="NCBI Taxonomy" id="46969"/>
    <lineage>
        <taxon>Eukaryota</taxon>
        <taxon>Viridiplantae</taxon>
        <taxon>Streptophyta</taxon>
        <taxon>Embryophyta</taxon>
        <taxon>Tracheophyta</taxon>
        <taxon>Spermatophyta</taxon>
        <taxon>Magnoliopsida</taxon>
        <taxon>Ranunculales</taxon>
        <taxon>Ranunculaceae</taxon>
        <taxon>Thalictroideae</taxon>
        <taxon>Thalictrum</taxon>
    </lineage>
</organism>
<dbReference type="GO" id="GO:0030145">
    <property type="term" value="F:manganese ion binding"/>
    <property type="evidence" value="ECO:0007669"/>
    <property type="project" value="UniProtKB-UniRule"/>
</dbReference>
<gene>
    <name evidence="13" type="ORF">FRX31_013946</name>
</gene>
<dbReference type="FunFam" id="2.60.120.10:FF:000005">
    <property type="entry name" value="Germin-like protein subfamily 1 member 8"/>
    <property type="match status" value="1"/>
</dbReference>
<evidence type="ECO:0000256" key="5">
    <source>
        <dbReference type="ARBA" id="ARBA00022723"/>
    </source>
</evidence>
<feature type="chain" id="PRO_5029946597" description="Germin-like protein" evidence="11">
    <location>
        <begin position="22"/>
        <end position="232"/>
    </location>
</feature>
<accession>A0A7J6WHT7</accession>
<comment type="similarity">
    <text evidence="2 11">Belongs to the germin family.</text>
</comment>
<dbReference type="InterPro" id="IPR011051">
    <property type="entry name" value="RmlC_Cupin_sf"/>
</dbReference>
<dbReference type="PRINTS" id="PR00325">
    <property type="entry name" value="GERMIN"/>
</dbReference>
<comment type="caution">
    <text evidence="13">The sequence shown here is derived from an EMBL/GenBank/DDBJ whole genome shotgun (WGS) entry which is preliminary data.</text>
</comment>